<dbReference type="GO" id="GO:0003887">
    <property type="term" value="F:DNA-directed DNA polymerase activity"/>
    <property type="evidence" value="ECO:0007669"/>
    <property type="project" value="InterPro"/>
</dbReference>
<evidence type="ECO:0000259" key="3">
    <source>
        <dbReference type="SMART" id="SM00479"/>
    </source>
</evidence>
<accession>A0A2P8R1Z3</accession>
<dbReference type="AlphaFoldDB" id="A0A2P8R1Z3"/>
<dbReference type="PANTHER" id="PTHR30231">
    <property type="entry name" value="DNA POLYMERASE III SUBUNIT EPSILON"/>
    <property type="match status" value="1"/>
</dbReference>
<dbReference type="OrthoDB" id="9804290at2"/>
<dbReference type="SMART" id="SM00479">
    <property type="entry name" value="EXOIII"/>
    <property type="match status" value="1"/>
</dbReference>
<dbReference type="SUPFAM" id="SSF53098">
    <property type="entry name" value="Ribonuclease H-like"/>
    <property type="match status" value="1"/>
</dbReference>
<dbReference type="FunFam" id="3.30.420.10:FF:000045">
    <property type="entry name" value="3'-5' exonuclease DinG"/>
    <property type="match status" value="1"/>
</dbReference>
<dbReference type="Pfam" id="PF00929">
    <property type="entry name" value="RNase_T"/>
    <property type="match status" value="1"/>
</dbReference>
<protein>
    <submittedName>
        <fullName evidence="4">DNA polymerase III subunit epsilon</fullName>
    </submittedName>
</protein>
<gene>
    <name evidence="4" type="ORF">CQ405_01965</name>
</gene>
<keyword evidence="5" id="KW-1185">Reference proteome</keyword>
<dbReference type="InterPro" id="IPR036397">
    <property type="entry name" value="RNaseH_sf"/>
</dbReference>
<evidence type="ECO:0000313" key="4">
    <source>
        <dbReference type="EMBL" id="PSM52515.1"/>
    </source>
</evidence>
<proteinExistence type="predicted"/>
<comment type="function">
    <text evidence="1">DNA polymerase III is a complex, multichain enzyme responsible for most of the replicative synthesis in bacteria. The epsilon subunit contain the editing function and is a proofreading 3'-5' exonuclease.</text>
</comment>
<dbReference type="InterPro" id="IPR013520">
    <property type="entry name" value="Ribonucl_H"/>
</dbReference>
<comment type="subunit">
    <text evidence="2">DNA polymerase III contains a core (composed of alpha, epsilon and theta chains) that associates with a tau subunit. This core dimerizes to form the POLIII' complex. PolIII' associates with the gamma complex (composed of gamma, delta, delta', psi and chi chains) and with the beta chain to form the complete DNA polymerase III complex.</text>
</comment>
<evidence type="ECO:0000256" key="2">
    <source>
        <dbReference type="ARBA" id="ARBA00026073"/>
    </source>
</evidence>
<name>A0A2P8R1Z3_9BACT</name>
<dbReference type="PANTHER" id="PTHR30231:SF41">
    <property type="entry name" value="DNA POLYMERASE III SUBUNIT EPSILON"/>
    <property type="match status" value="1"/>
</dbReference>
<dbReference type="Proteomes" id="UP000240535">
    <property type="component" value="Unassembled WGS sequence"/>
</dbReference>
<organism evidence="4 5">
    <name type="scientific">Campylobacter blaseri</name>
    <dbReference type="NCBI Taxonomy" id="2042961"/>
    <lineage>
        <taxon>Bacteria</taxon>
        <taxon>Pseudomonadati</taxon>
        <taxon>Campylobacterota</taxon>
        <taxon>Epsilonproteobacteria</taxon>
        <taxon>Campylobacterales</taxon>
        <taxon>Campylobacteraceae</taxon>
        <taxon>Campylobacter</taxon>
    </lineage>
</organism>
<reference evidence="5" key="1">
    <citation type="submission" date="2017-10" db="EMBL/GenBank/DDBJ databases">
        <title>Campylobacter species from seals.</title>
        <authorList>
            <person name="Gilbert M.J."/>
            <person name="Zomer A.L."/>
            <person name="Timmerman A.J."/>
            <person name="Duim B."/>
            <person name="Wagenaar J.A."/>
        </authorList>
    </citation>
    <scope>NUCLEOTIDE SEQUENCE [LARGE SCALE GENOMIC DNA]</scope>
    <source>
        <strain evidence="5">17S00004-5</strain>
    </source>
</reference>
<dbReference type="GO" id="GO:0005829">
    <property type="term" value="C:cytosol"/>
    <property type="evidence" value="ECO:0007669"/>
    <property type="project" value="TreeGrafter"/>
</dbReference>
<sequence>MNIKTDNLLNLLAAKSINYYDFIHNASNIEEIVELFDPKDFSMWRALGANVIKLDNGKITLKTRETNIEDQVFCIVDIETSGGINSGQIIEIGALKIKNKEIISKFETFIKAKEIPENITELTGISVEDVKNAPSLKNVLEKFRIFLGDSVFVAHNVEFDYGFISKSMENLGYGPLLNRRLCTINLARRTIPSKKYGLCYLKELLGIENTHHRALNDAISAFEVFKTSLKFLPWTVQSTEDLIEFSKKAPPVKIIKKEDIS</sequence>
<dbReference type="InterPro" id="IPR006054">
    <property type="entry name" value="DnaQ"/>
</dbReference>
<dbReference type="InterPro" id="IPR012337">
    <property type="entry name" value="RNaseH-like_sf"/>
</dbReference>
<dbReference type="RefSeq" id="WP_106870055.1">
    <property type="nucleotide sequence ID" value="NZ_CP053841.1"/>
</dbReference>
<dbReference type="NCBIfam" id="NF006316">
    <property type="entry name" value="PRK08517.1"/>
    <property type="match status" value="1"/>
</dbReference>
<dbReference type="EMBL" id="PDHH01000002">
    <property type="protein sequence ID" value="PSM52515.1"/>
    <property type="molecule type" value="Genomic_DNA"/>
</dbReference>
<dbReference type="Gene3D" id="3.30.420.10">
    <property type="entry name" value="Ribonuclease H-like superfamily/Ribonuclease H"/>
    <property type="match status" value="1"/>
</dbReference>
<evidence type="ECO:0000256" key="1">
    <source>
        <dbReference type="ARBA" id="ARBA00025483"/>
    </source>
</evidence>
<evidence type="ECO:0000313" key="5">
    <source>
        <dbReference type="Proteomes" id="UP000240535"/>
    </source>
</evidence>
<dbReference type="NCBIfam" id="TIGR00573">
    <property type="entry name" value="dnaq"/>
    <property type="match status" value="1"/>
</dbReference>
<dbReference type="CDD" id="cd06127">
    <property type="entry name" value="DEDDh"/>
    <property type="match status" value="1"/>
</dbReference>
<feature type="domain" description="Exonuclease" evidence="3">
    <location>
        <begin position="72"/>
        <end position="234"/>
    </location>
</feature>
<comment type="caution">
    <text evidence="4">The sequence shown here is derived from an EMBL/GenBank/DDBJ whole genome shotgun (WGS) entry which is preliminary data.</text>
</comment>
<dbReference type="GO" id="GO:0045004">
    <property type="term" value="P:DNA replication proofreading"/>
    <property type="evidence" value="ECO:0007669"/>
    <property type="project" value="TreeGrafter"/>
</dbReference>
<dbReference type="GO" id="GO:0008408">
    <property type="term" value="F:3'-5' exonuclease activity"/>
    <property type="evidence" value="ECO:0007669"/>
    <property type="project" value="TreeGrafter"/>
</dbReference>
<dbReference type="GO" id="GO:0003677">
    <property type="term" value="F:DNA binding"/>
    <property type="evidence" value="ECO:0007669"/>
    <property type="project" value="InterPro"/>
</dbReference>